<evidence type="ECO:0000256" key="4">
    <source>
        <dbReference type="ARBA" id="ARBA00022989"/>
    </source>
</evidence>
<evidence type="ECO:0000313" key="8">
    <source>
        <dbReference type="Proteomes" id="UP000428325"/>
    </source>
</evidence>
<gene>
    <name evidence="7" type="ORF">EI982_01380</name>
</gene>
<dbReference type="GO" id="GO:0033013">
    <property type="term" value="P:tetrapyrrole metabolic process"/>
    <property type="evidence" value="ECO:0007669"/>
    <property type="project" value="UniProtKB-ARBA"/>
</dbReference>
<dbReference type="Pfam" id="PF03073">
    <property type="entry name" value="TspO_MBR"/>
    <property type="match status" value="1"/>
</dbReference>
<feature type="transmembrane region" description="Helical" evidence="6">
    <location>
        <begin position="58"/>
        <end position="79"/>
    </location>
</feature>
<protein>
    <submittedName>
        <fullName evidence="7">Tryptophan-rich sensory protein</fullName>
    </submittedName>
</protein>
<evidence type="ECO:0000256" key="6">
    <source>
        <dbReference type="SAM" id="Phobius"/>
    </source>
</evidence>
<evidence type="ECO:0000256" key="1">
    <source>
        <dbReference type="ARBA" id="ARBA00004141"/>
    </source>
</evidence>
<dbReference type="Gene3D" id="1.20.1260.100">
    <property type="entry name" value="TspO/MBR protein"/>
    <property type="match status" value="1"/>
</dbReference>
<comment type="similarity">
    <text evidence="2">Belongs to the TspO/BZRP family.</text>
</comment>
<dbReference type="InterPro" id="IPR038330">
    <property type="entry name" value="TspO/MBR-related_sf"/>
</dbReference>
<dbReference type="GeneID" id="99244497"/>
<dbReference type="PIRSF" id="PIRSF005859">
    <property type="entry name" value="PBR"/>
    <property type="match status" value="1"/>
</dbReference>
<feature type="transmembrane region" description="Helical" evidence="6">
    <location>
        <begin position="91"/>
        <end position="114"/>
    </location>
</feature>
<dbReference type="PANTHER" id="PTHR10057:SF0">
    <property type="entry name" value="TRANSLOCATOR PROTEIN"/>
    <property type="match status" value="1"/>
</dbReference>
<evidence type="ECO:0000256" key="5">
    <source>
        <dbReference type="ARBA" id="ARBA00023136"/>
    </source>
</evidence>
<dbReference type="FunFam" id="1.20.1260.100:FF:000001">
    <property type="entry name" value="translocator protein 2"/>
    <property type="match status" value="1"/>
</dbReference>
<sequence>MTLRRRLRRLPDERPRLALVVAVLAVELVGASGAVFTASGLVSWYGTLQRPAIAPPNWVFGPVWTLLFALLGVAVWLVWRRLSSPRTEGRARVALAVFAVHFVANVGWSAAFFGLQSVDLGLAVIVVLLALILLTIRAFDRVDRRAALLLVPYLCWTAFAAYLNYRFWVLN</sequence>
<evidence type="ECO:0000313" key="7">
    <source>
        <dbReference type="EMBL" id="QGX93538.1"/>
    </source>
</evidence>
<keyword evidence="4 6" id="KW-1133">Transmembrane helix</keyword>
<dbReference type="CDD" id="cd15904">
    <property type="entry name" value="TSPO_MBR"/>
    <property type="match status" value="1"/>
</dbReference>
<dbReference type="PANTHER" id="PTHR10057">
    <property type="entry name" value="PERIPHERAL-TYPE BENZODIAZEPINE RECEPTOR"/>
    <property type="match status" value="1"/>
</dbReference>
<feature type="transmembrane region" description="Helical" evidence="6">
    <location>
        <begin position="146"/>
        <end position="165"/>
    </location>
</feature>
<comment type="subcellular location">
    <subcellularLocation>
        <location evidence="1">Membrane</location>
        <topology evidence="1">Multi-pass membrane protein</topology>
    </subcellularLocation>
</comment>
<dbReference type="OrthoDB" id="212929at2157"/>
<accession>A0A6B9F0C9</accession>
<feature type="transmembrane region" description="Helical" evidence="6">
    <location>
        <begin position="120"/>
        <end position="139"/>
    </location>
</feature>
<keyword evidence="3 6" id="KW-0812">Transmembrane</keyword>
<dbReference type="InterPro" id="IPR004307">
    <property type="entry name" value="TspO_MBR"/>
</dbReference>
<organism evidence="7 8">
    <name type="scientific">Haloplanus rallus</name>
    <dbReference type="NCBI Taxonomy" id="1816183"/>
    <lineage>
        <taxon>Archaea</taxon>
        <taxon>Methanobacteriati</taxon>
        <taxon>Methanobacteriota</taxon>
        <taxon>Stenosarchaea group</taxon>
        <taxon>Halobacteria</taxon>
        <taxon>Halobacteriales</taxon>
        <taxon>Haloferacaceae</taxon>
        <taxon>Haloplanus</taxon>
    </lineage>
</organism>
<reference evidence="7 8" key="1">
    <citation type="submission" date="2018-12" db="EMBL/GenBank/DDBJ databases">
        <title>Complete genome sequence of Haloplanus rallus MBLA0036.</title>
        <authorList>
            <person name="Nam Y.-d."/>
            <person name="Kang J."/>
            <person name="Chung W.-H."/>
            <person name="Park Y.S."/>
        </authorList>
    </citation>
    <scope>NUCLEOTIDE SEQUENCE [LARGE SCALE GENOMIC DNA]</scope>
    <source>
        <strain evidence="7 8">MBLA0036</strain>
    </source>
</reference>
<name>A0A6B9F0C9_9EURY</name>
<evidence type="ECO:0000256" key="2">
    <source>
        <dbReference type="ARBA" id="ARBA00007524"/>
    </source>
</evidence>
<keyword evidence="8" id="KW-1185">Reference proteome</keyword>
<dbReference type="AlphaFoldDB" id="A0A6B9F0C9"/>
<dbReference type="GO" id="GO:0016020">
    <property type="term" value="C:membrane"/>
    <property type="evidence" value="ECO:0007669"/>
    <property type="project" value="UniProtKB-SubCell"/>
</dbReference>
<proteinExistence type="inferred from homology"/>
<feature type="transmembrane region" description="Helical" evidence="6">
    <location>
        <begin position="21"/>
        <end position="46"/>
    </location>
</feature>
<dbReference type="EMBL" id="CP034345">
    <property type="protein sequence ID" value="QGX93538.1"/>
    <property type="molecule type" value="Genomic_DNA"/>
</dbReference>
<evidence type="ECO:0000256" key="3">
    <source>
        <dbReference type="ARBA" id="ARBA00022692"/>
    </source>
</evidence>
<dbReference type="Proteomes" id="UP000428325">
    <property type="component" value="Chromosome"/>
</dbReference>
<keyword evidence="5 6" id="KW-0472">Membrane</keyword>
<dbReference type="RefSeq" id="WP_157687780.1">
    <property type="nucleotide sequence ID" value="NZ_CP034345.1"/>
</dbReference>
<dbReference type="KEGG" id="hra:EI982_01380"/>